<protein>
    <submittedName>
        <fullName evidence="1">Uncharacterized protein</fullName>
    </submittedName>
</protein>
<reference evidence="1" key="1">
    <citation type="submission" date="2014-11" db="EMBL/GenBank/DDBJ databases">
        <authorList>
            <person name="Amaro Gonzalez C."/>
        </authorList>
    </citation>
    <scope>NUCLEOTIDE SEQUENCE</scope>
</reference>
<organism evidence="1">
    <name type="scientific">Anguilla anguilla</name>
    <name type="common">European freshwater eel</name>
    <name type="synonym">Muraena anguilla</name>
    <dbReference type="NCBI Taxonomy" id="7936"/>
    <lineage>
        <taxon>Eukaryota</taxon>
        <taxon>Metazoa</taxon>
        <taxon>Chordata</taxon>
        <taxon>Craniata</taxon>
        <taxon>Vertebrata</taxon>
        <taxon>Euteleostomi</taxon>
        <taxon>Actinopterygii</taxon>
        <taxon>Neopterygii</taxon>
        <taxon>Teleostei</taxon>
        <taxon>Anguilliformes</taxon>
        <taxon>Anguillidae</taxon>
        <taxon>Anguilla</taxon>
    </lineage>
</organism>
<evidence type="ECO:0000313" key="1">
    <source>
        <dbReference type="EMBL" id="JAI02068.1"/>
    </source>
</evidence>
<dbReference type="AlphaFoldDB" id="A0A0E9XH63"/>
<proteinExistence type="predicted"/>
<dbReference type="EMBL" id="GBXM01006510">
    <property type="protein sequence ID" value="JAI02068.1"/>
    <property type="molecule type" value="Transcribed_RNA"/>
</dbReference>
<name>A0A0E9XH63_ANGAN</name>
<sequence>MIKMYVCMYVYDLCIKYMII</sequence>
<reference evidence="1" key="2">
    <citation type="journal article" date="2015" name="Fish Shellfish Immunol.">
        <title>Early steps in the European eel (Anguilla anguilla)-Vibrio vulnificus interaction in the gills: Role of the RtxA13 toxin.</title>
        <authorList>
            <person name="Callol A."/>
            <person name="Pajuelo D."/>
            <person name="Ebbesson L."/>
            <person name="Teles M."/>
            <person name="MacKenzie S."/>
            <person name="Amaro C."/>
        </authorList>
    </citation>
    <scope>NUCLEOTIDE SEQUENCE</scope>
</reference>
<accession>A0A0E9XH63</accession>